<proteinExistence type="predicted"/>
<accession>A0A9Q0MHI2</accession>
<organism evidence="3 4">
    <name type="scientific">Blomia tropicalis</name>
    <name type="common">Mite</name>
    <dbReference type="NCBI Taxonomy" id="40697"/>
    <lineage>
        <taxon>Eukaryota</taxon>
        <taxon>Metazoa</taxon>
        <taxon>Ecdysozoa</taxon>
        <taxon>Arthropoda</taxon>
        <taxon>Chelicerata</taxon>
        <taxon>Arachnida</taxon>
        <taxon>Acari</taxon>
        <taxon>Acariformes</taxon>
        <taxon>Sarcoptiformes</taxon>
        <taxon>Astigmata</taxon>
        <taxon>Glycyphagoidea</taxon>
        <taxon>Echimyopodidae</taxon>
        <taxon>Blomia</taxon>
    </lineage>
</organism>
<keyword evidence="4" id="KW-1185">Reference proteome</keyword>
<feature type="coiled-coil region" evidence="1">
    <location>
        <begin position="64"/>
        <end position="101"/>
    </location>
</feature>
<dbReference type="GO" id="GO:0005929">
    <property type="term" value="C:cilium"/>
    <property type="evidence" value="ECO:0007669"/>
    <property type="project" value="TreeGrafter"/>
</dbReference>
<reference evidence="3" key="1">
    <citation type="submission" date="2022-12" db="EMBL/GenBank/DDBJ databases">
        <title>Genome assemblies of Blomia tropicalis.</title>
        <authorList>
            <person name="Cui Y."/>
        </authorList>
    </citation>
    <scope>NUCLEOTIDE SEQUENCE</scope>
    <source>
        <tissue evidence="3">Adult mites</tissue>
    </source>
</reference>
<keyword evidence="1" id="KW-0175">Coiled coil</keyword>
<dbReference type="AlphaFoldDB" id="A0A9Q0MHI2"/>
<comment type="caution">
    <text evidence="3">The sequence shown here is derived from an EMBL/GenBank/DDBJ whole genome shotgun (WGS) entry which is preliminary data.</text>
</comment>
<evidence type="ECO:0000256" key="2">
    <source>
        <dbReference type="SAM" id="MobiDB-lite"/>
    </source>
</evidence>
<dbReference type="Proteomes" id="UP001142055">
    <property type="component" value="Chromosome 1"/>
</dbReference>
<evidence type="ECO:0000313" key="3">
    <source>
        <dbReference type="EMBL" id="KAJ6224517.1"/>
    </source>
</evidence>
<dbReference type="PANTHER" id="PTHR21974:SF2">
    <property type="entry name" value="RE15880P"/>
    <property type="match status" value="1"/>
</dbReference>
<feature type="compositionally biased region" description="Basic residues" evidence="2">
    <location>
        <begin position="483"/>
        <end position="493"/>
    </location>
</feature>
<dbReference type="PANTHER" id="PTHR21974">
    <property type="entry name" value="RE15880P"/>
    <property type="match status" value="1"/>
</dbReference>
<evidence type="ECO:0000256" key="1">
    <source>
        <dbReference type="SAM" id="Coils"/>
    </source>
</evidence>
<sequence>MGCGVSSANASDSIVPNTMRANSQMTHNQHSPQPNQQPMDIRQRLIHFDEMEDQLQSVEETKCYVRLIMANEELERLNMQLRNLNDSNRRLEESIAKLIVSNQMNRDGLQQDLVINYWMRNADIDQDDLNMLQLLNEHELNIIKLKWVTEDVEYLNSESTNMQELNDHVQYLYRERDAILNQLFDGEYGSEKERSLELEQQSLLEEKNYAEITKMQWLNANERIVKAMACLNDGFEKLQQYLDIQDSDLNFKYTCIKEARINFCQFVYKMEPLFTILNVDLNHLTPEDLHELYERTLKLFEDSQKMDRFQGMIEFIKALHHKTNTQQKWIKKTMNSIIKDNVANIRERYHTNWHELRAERTVLIRQKIEHDQSESKHGSPIDLRGKYTNIDSGVESELGVRGDTLIRDEKIARLLASGKQSELSNGTPLLPGEELGPVPSDKEIFSKIAQLRNKHTQEMAEFEQNQRMIRVRMSQGLQDKLNNRRSRRSRQQMHRRELEALQESPLN</sequence>
<feature type="compositionally biased region" description="Low complexity" evidence="2">
    <location>
        <begin position="428"/>
        <end position="437"/>
    </location>
</feature>
<dbReference type="OMA" id="DEVTECH"/>
<name>A0A9Q0MHI2_BLOTA</name>
<feature type="region of interest" description="Disordered" evidence="2">
    <location>
        <begin position="474"/>
        <end position="507"/>
    </location>
</feature>
<evidence type="ECO:0000313" key="4">
    <source>
        <dbReference type="Proteomes" id="UP001142055"/>
    </source>
</evidence>
<feature type="region of interest" description="Disordered" evidence="2">
    <location>
        <begin position="420"/>
        <end position="439"/>
    </location>
</feature>
<protein>
    <submittedName>
        <fullName evidence="3">Uncharacterized protein</fullName>
    </submittedName>
</protein>
<gene>
    <name evidence="3" type="ORF">RDWZM_003062</name>
</gene>
<dbReference type="EMBL" id="JAPWDV010000001">
    <property type="protein sequence ID" value="KAJ6224517.1"/>
    <property type="molecule type" value="Genomic_DNA"/>
</dbReference>